<dbReference type="Proteomes" id="UP000243073">
    <property type="component" value="Unassembled WGS sequence"/>
</dbReference>
<dbReference type="AlphaFoldDB" id="A0A1J4QA21"/>
<dbReference type="PANTHER" id="PTHR42845:SF2">
    <property type="entry name" value="F420-NON-REDUCING HYDROGENASE VHU SUBUNIT G"/>
    <property type="match status" value="1"/>
</dbReference>
<evidence type="ECO:0000256" key="1">
    <source>
        <dbReference type="ARBA" id="ARBA00001927"/>
    </source>
</evidence>
<evidence type="ECO:0000313" key="6">
    <source>
        <dbReference type="Proteomes" id="UP000243073"/>
    </source>
</evidence>
<evidence type="ECO:0000256" key="3">
    <source>
        <dbReference type="ARBA" id="ARBA00023291"/>
    </source>
</evidence>
<dbReference type="InterPro" id="IPR051349">
    <property type="entry name" value="Hydrogenase_assoc-protein"/>
</dbReference>
<comment type="caution">
    <text evidence="5">The sequence shown here is derived from an EMBL/GenBank/DDBJ whole genome shotgun (WGS) entry which is preliminary data.</text>
</comment>
<dbReference type="Gene3D" id="3.40.50.700">
    <property type="entry name" value="NADH:ubiquinone oxidoreductase-like, 20kDa subunit"/>
    <property type="match status" value="1"/>
</dbReference>
<dbReference type="RefSeq" id="WP_071473973.1">
    <property type="nucleotide sequence ID" value="NZ_MDKE01000068.1"/>
</dbReference>
<gene>
    <name evidence="5" type="ORF">BFR47_06205</name>
</gene>
<feature type="domain" description="NADH:ubiquinone oxidoreductase-like 20kDa subunit" evidence="4">
    <location>
        <begin position="16"/>
        <end position="152"/>
    </location>
</feature>
<dbReference type="OrthoDB" id="9787729at2"/>
<keyword evidence="3" id="KW-0479">Metal-binding</keyword>
<dbReference type="Pfam" id="PF01058">
    <property type="entry name" value="Oxidored_q6"/>
    <property type="match status" value="1"/>
</dbReference>
<evidence type="ECO:0000259" key="4">
    <source>
        <dbReference type="Pfam" id="PF01058"/>
    </source>
</evidence>
<keyword evidence="6" id="KW-1185">Reference proteome</keyword>
<evidence type="ECO:0000256" key="2">
    <source>
        <dbReference type="ARBA" id="ARBA00023002"/>
    </source>
</evidence>
<proteinExistence type="predicted"/>
<organism evidence="5 6">
    <name type="scientific">Oceanisphaera psychrotolerans</name>
    <dbReference type="NCBI Taxonomy" id="1414654"/>
    <lineage>
        <taxon>Bacteria</taxon>
        <taxon>Pseudomonadati</taxon>
        <taxon>Pseudomonadota</taxon>
        <taxon>Gammaproteobacteria</taxon>
        <taxon>Aeromonadales</taxon>
        <taxon>Aeromonadaceae</taxon>
        <taxon>Oceanisphaera</taxon>
    </lineage>
</organism>
<dbReference type="PANTHER" id="PTHR42845">
    <property type="entry name" value="COENZYME F420-REDUCING HYDROGENASE, GAMMA SUBUNIT"/>
    <property type="match status" value="1"/>
</dbReference>
<keyword evidence="3" id="KW-0408">Iron</keyword>
<dbReference type="SUPFAM" id="SSF56770">
    <property type="entry name" value="HydA/Nqo6-like"/>
    <property type="match status" value="1"/>
</dbReference>
<dbReference type="GO" id="GO:0016491">
    <property type="term" value="F:oxidoreductase activity"/>
    <property type="evidence" value="ECO:0007669"/>
    <property type="project" value="UniProtKB-KW"/>
</dbReference>
<dbReference type="EMBL" id="MDKE01000068">
    <property type="protein sequence ID" value="OIN04487.1"/>
    <property type="molecule type" value="Genomic_DNA"/>
</dbReference>
<reference evidence="5 6" key="1">
    <citation type="submission" date="2016-07" db="EMBL/GenBank/DDBJ databases">
        <title>Draft Genome Sequence of Oceanisphaera psychrotolerans, isolated from coastal sediment samples.</title>
        <authorList>
            <person name="Zhuo S."/>
            <person name="Ruan Z."/>
        </authorList>
    </citation>
    <scope>NUCLEOTIDE SEQUENCE [LARGE SCALE GENOMIC DNA]</scope>
    <source>
        <strain evidence="5 6">LAM-WHM-ZC</strain>
    </source>
</reference>
<keyword evidence="3" id="KW-0411">Iron-sulfur</keyword>
<evidence type="ECO:0000313" key="5">
    <source>
        <dbReference type="EMBL" id="OIN04487.1"/>
    </source>
</evidence>
<dbReference type="InterPro" id="IPR006137">
    <property type="entry name" value="NADH_UbQ_OxRdtase-like_20kDa"/>
</dbReference>
<keyword evidence="3" id="KW-0003">3Fe-4S</keyword>
<sequence>MATPKLTLAVHKLTSCSGCQLAFLNQGTALLDMLEEVEFLHFIEAGIEGPEQAVDVAFVEGSISTPEDLERARALRKNSKLVVTIGACATSGGIQALRNMADGPAWQAAIYARPDFIATLATSTGVAEHIKVDFELWGCPITVEQMRHFLRQLRLGVQPRPEAEKLCMECKRRLQVCVMVTRGAPCLGPVVRTGCGALCPAFGRACYGCFGPSEQPNCDSLANRFAGLGLLPDDIARRFAAIHSHSVPFREQSRRWQSIDVRELDE</sequence>
<dbReference type="STRING" id="1414654.BFR47_06205"/>
<dbReference type="InterPro" id="IPR037024">
    <property type="entry name" value="NiFe_Hase_small_N_sf"/>
</dbReference>
<comment type="cofactor">
    <cofactor evidence="1">
        <name>[3Fe-4S] cluster</name>
        <dbReference type="ChEBI" id="CHEBI:21137"/>
    </cofactor>
</comment>
<name>A0A1J4QA21_9GAMM</name>
<keyword evidence="2" id="KW-0560">Oxidoreductase</keyword>
<dbReference type="GO" id="GO:0051538">
    <property type="term" value="F:3 iron, 4 sulfur cluster binding"/>
    <property type="evidence" value="ECO:0007669"/>
    <property type="project" value="UniProtKB-KW"/>
</dbReference>
<protein>
    <submittedName>
        <fullName evidence="5">Sulfhydrogenase subunit delta</fullName>
    </submittedName>
</protein>
<accession>A0A1J4QA21</accession>